<accession>A0A9W7G4Z8</accession>
<dbReference type="PANTHER" id="PTHR21600">
    <property type="entry name" value="MITOCHONDRIAL RNA PSEUDOURIDINE SYNTHASE"/>
    <property type="match status" value="1"/>
</dbReference>
<dbReference type="EMBL" id="BRYA01000017">
    <property type="protein sequence ID" value="GMI32252.1"/>
    <property type="molecule type" value="Genomic_DNA"/>
</dbReference>
<dbReference type="SUPFAM" id="SSF55120">
    <property type="entry name" value="Pseudouridine synthase"/>
    <property type="match status" value="1"/>
</dbReference>
<dbReference type="InterPro" id="IPR006145">
    <property type="entry name" value="PsdUridine_synth_RsuA/RluA"/>
</dbReference>
<evidence type="ECO:0000313" key="2">
    <source>
        <dbReference type="EMBL" id="GMI32252.1"/>
    </source>
</evidence>
<organism evidence="2 3">
    <name type="scientific">Triparma columacea</name>
    <dbReference type="NCBI Taxonomy" id="722753"/>
    <lineage>
        <taxon>Eukaryota</taxon>
        <taxon>Sar</taxon>
        <taxon>Stramenopiles</taxon>
        <taxon>Ochrophyta</taxon>
        <taxon>Bolidophyceae</taxon>
        <taxon>Parmales</taxon>
        <taxon>Triparmaceae</taxon>
        <taxon>Triparma</taxon>
    </lineage>
</organism>
<dbReference type="Pfam" id="PF00849">
    <property type="entry name" value="PseudoU_synth_2"/>
    <property type="match status" value="1"/>
</dbReference>
<dbReference type="GO" id="GO:0003723">
    <property type="term" value="F:RNA binding"/>
    <property type="evidence" value="ECO:0007669"/>
    <property type="project" value="InterPro"/>
</dbReference>
<reference evidence="3" key="1">
    <citation type="journal article" date="2023" name="Commun. Biol.">
        <title>Genome analysis of Parmales, the sister group of diatoms, reveals the evolutionary specialization of diatoms from phago-mixotrophs to photoautotrophs.</title>
        <authorList>
            <person name="Ban H."/>
            <person name="Sato S."/>
            <person name="Yoshikawa S."/>
            <person name="Yamada K."/>
            <person name="Nakamura Y."/>
            <person name="Ichinomiya M."/>
            <person name="Sato N."/>
            <person name="Blanc-Mathieu R."/>
            <person name="Endo H."/>
            <person name="Kuwata A."/>
            <person name="Ogata H."/>
        </authorList>
    </citation>
    <scope>NUCLEOTIDE SEQUENCE [LARGE SCALE GENOMIC DNA]</scope>
</reference>
<evidence type="ECO:0000313" key="3">
    <source>
        <dbReference type="Proteomes" id="UP001165065"/>
    </source>
</evidence>
<keyword evidence="3" id="KW-1185">Reference proteome</keyword>
<dbReference type="PANTHER" id="PTHR21600:SF52">
    <property type="entry name" value="PSEUDOURIDINE SYNTHASE RSUA_RLUA-LIKE DOMAIN-CONTAINING PROTEIN"/>
    <property type="match status" value="1"/>
</dbReference>
<dbReference type="GO" id="GO:0000455">
    <property type="term" value="P:enzyme-directed rRNA pseudouridine synthesis"/>
    <property type="evidence" value="ECO:0007669"/>
    <property type="project" value="TreeGrafter"/>
</dbReference>
<dbReference type="Proteomes" id="UP001165065">
    <property type="component" value="Unassembled WGS sequence"/>
</dbReference>
<proteinExistence type="predicted"/>
<name>A0A9W7G4Z8_9STRA</name>
<dbReference type="InterPro" id="IPR020103">
    <property type="entry name" value="PsdUridine_synth_cat_dom_sf"/>
</dbReference>
<protein>
    <recommendedName>
        <fullName evidence="1">Pseudouridine synthase RsuA/RluA-like domain-containing protein</fullName>
    </recommendedName>
</protein>
<evidence type="ECO:0000259" key="1">
    <source>
        <dbReference type="Pfam" id="PF00849"/>
    </source>
</evidence>
<feature type="domain" description="Pseudouridine synthase RsuA/RluA-like" evidence="1">
    <location>
        <begin position="38"/>
        <end position="171"/>
    </location>
</feature>
<dbReference type="AlphaFoldDB" id="A0A9W7G4Z8"/>
<dbReference type="GO" id="GO:0009982">
    <property type="term" value="F:pseudouridine synthase activity"/>
    <property type="evidence" value="ECO:0007669"/>
    <property type="project" value="InterPro"/>
</dbReference>
<sequence>MVNDRLESEISSPSPCTLEAASSIISYGALSVNDSPEEQGQDEGLPRLLNRVDLCVSGVVVFSRTPLGRRVWDDMNSRKAVKKEYLALSRNRLETGVKKVLMCTASGQGRLPTGGKGKVLLSTDFEGWKNHPSWSRCILNIVGVREVPGLGFEHRVHLVTGRKHQIRATFAYFGSALVGDTLYEGMEGVGIRKGAGGGEVKEVELKMNMGTAPKGDIGLRAVKIMIDKDFVDAGEDRAWWRTGLEEGGDEE</sequence>
<dbReference type="Gene3D" id="3.30.2350.10">
    <property type="entry name" value="Pseudouridine synthase"/>
    <property type="match status" value="1"/>
</dbReference>
<comment type="caution">
    <text evidence="2">The sequence shown here is derived from an EMBL/GenBank/DDBJ whole genome shotgun (WGS) entry which is preliminary data.</text>
</comment>
<dbReference type="InterPro" id="IPR050188">
    <property type="entry name" value="RluA_PseudoU_synthase"/>
</dbReference>
<gene>
    <name evidence="2" type="ORF">TrCOL_g5213</name>
</gene>